<sequence>MVGDTFNDLGIILPDVVLEARSHCLLNLRWSAAARSAPTIYFLRILHRHGDSTKFVHPLPMLVFIQQRINNTRPKQRGVSLNGTYHLPEDSP</sequence>
<dbReference type="AlphaFoldDB" id="A0A452Y757"/>
<dbReference type="Proteomes" id="UP000015105">
    <property type="component" value="Chromosome 1D"/>
</dbReference>
<reference evidence="1" key="3">
    <citation type="journal article" date="2017" name="Nature">
        <title>Genome sequence of the progenitor of the wheat D genome Aegilops tauschii.</title>
        <authorList>
            <person name="Luo M.C."/>
            <person name="Gu Y.Q."/>
            <person name="Puiu D."/>
            <person name="Wang H."/>
            <person name="Twardziok S.O."/>
            <person name="Deal K.R."/>
            <person name="Huo N."/>
            <person name="Zhu T."/>
            <person name="Wang L."/>
            <person name="Wang Y."/>
            <person name="McGuire P.E."/>
            <person name="Liu S."/>
            <person name="Long H."/>
            <person name="Ramasamy R.K."/>
            <person name="Rodriguez J.C."/>
            <person name="Van S.L."/>
            <person name="Yuan L."/>
            <person name="Wang Z."/>
            <person name="Xia Z."/>
            <person name="Xiao L."/>
            <person name="Anderson O.D."/>
            <person name="Ouyang S."/>
            <person name="Liang Y."/>
            <person name="Zimin A.V."/>
            <person name="Pertea G."/>
            <person name="Qi P."/>
            <person name="Bennetzen J.L."/>
            <person name="Dai X."/>
            <person name="Dawson M.W."/>
            <person name="Muller H.G."/>
            <person name="Kugler K."/>
            <person name="Rivarola-Duarte L."/>
            <person name="Spannagl M."/>
            <person name="Mayer K.F.X."/>
            <person name="Lu F.H."/>
            <person name="Bevan M.W."/>
            <person name="Leroy P."/>
            <person name="Li P."/>
            <person name="You F.M."/>
            <person name="Sun Q."/>
            <person name="Liu Z."/>
            <person name="Lyons E."/>
            <person name="Wicker T."/>
            <person name="Salzberg S.L."/>
            <person name="Devos K.M."/>
            <person name="Dvorak J."/>
        </authorList>
    </citation>
    <scope>NUCLEOTIDE SEQUENCE [LARGE SCALE GENOMIC DNA]</scope>
    <source>
        <strain evidence="1">cv. AL8/78</strain>
    </source>
</reference>
<reference evidence="2" key="2">
    <citation type="journal article" date="2017" name="Nat. Plants">
        <title>The Aegilops tauschii genome reveals multiple impacts of transposons.</title>
        <authorList>
            <person name="Zhao G."/>
            <person name="Zou C."/>
            <person name="Li K."/>
            <person name="Wang K."/>
            <person name="Li T."/>
            <person name="Gao L."/>
            <person name="Zhang X."/>
            <person name="Wang H."/>
            <person name="Yang Z."/>
            <person name="Liu X."/>
            <person name="Jiang W."/>
            <person name="Mao L."/>
            <person name="Kong X."/>
            <person name="Jiao Y."/>
            <person name="Jia J."/>
        </authorList>
    </citation>
    <scope>NUCLEOTIDE SEQUENCE [LARGE SCALE GENOMIC DNA]</scope>
    <source>
        <strain evidence="2">cv. AL8/78</strain>
    </source>
</reference>
<reference evidence="1" key="4">
    <citation type="submission" date="2019-03" db="UniProtKB">
        <authorList>
            <consortium name="EnsemblPlants"/>
        </authorList>
    </citation>
    <scope>IDENTIFICATION</scope>
</reference>
<accession>A0A452Y757</accession>
<keyword evidence="2" id="KW-1185">Reference proteome</keyword>
<proteinExistence type="predicted"/>
<dbReference type="EnsemblPlants" id="AET1Gv20318800.25">
    <property type="protein sequence ID" value="AET1Gv20318800.25"/>
    <property type="gene ID" value="AET1Gv20318800"/>
</dbReference>
<dbReference type="Gramene" id="AET1Gv20318800.25">
    <property type="protein sequence ID" value="AET1Gv20318800.25"/>
    <property type="gene ID" value="AET1Gv20318800"/>
</dbReference>
<evidence type="ECO:0000313" key="1">
    <source>
        <dbReference type="EnsemblPlants" id="AET1Gv20318800.25"/>
    </source>
</evidence>
<reference evidence="1" key="5">
    <citation type="journal article" date="2021" name="G3 (Bethesda)">
        <title>Aegilops tauschii genome assembly Aet v5.0 features greater sequence contiguity and improved annotation.</title>
        <authorList>
            <person name="Wang L."/>
            <person name="Zhu T."/>
            <person name="Rodriguez J.C."/>
            <person name="Deal K.R."/>
            <person name="Dubcovsky J."/>
            <person name="McGuire P.E."/>
            <person name="Lux T."/>
            <person name="Spannagl M."/>
            <person name="Mayer K.F.X."/>
            <person name="Baldrich P."/>
            <person name="Meyers B.C."/>
            <person name="Huo N."/>
            <person name="Gu Y.Q."/>
            <person name="Zhou H."/>
            <person name="Devos K.M."/>
            <person name="Bennetzen J.L."/>
            <person name="Unver T."/>
            <person name="Budak H."/>
            <person name="Gulick P.J."/>
            <person name="Galiba G."/>
            <person name="Kalapos B."/>
            <person name="Nelson D.R."/>
            <person name="Li P."/>
            <person name="You F.M."/>
            <person name="Luo M.C."/>
            <person name="Dvorak J."/>
        </authorList>
    </citation>
    <scope>NUCLEOTIDE SEQUENCE [LARGE SCALE GENOMIC DNA]</scope>
    <source>
        <strain evidence="1">cv. AL8/78</strain>
    </source>
</reference>
<protein>
    <submittedName>
        <fullName evidence="1">Uncharacterized protein</fullName>
    </submittedName>
</protein>
<evidence type="ECO:0000313" key="2">
    <source>
        <dbReference type="Proteomes" id="UP000015105"/>
    </source>
</evidence>
<name>A0A452Y757_AEGTS</name>
<organism evidence="1 2">
    <name type="scientific">Aegilops tauschii subsp. strangulata</name>
    <name type="common">Goatgrass</name>
    <dbReference type="NCBI Taxonomy" id="200361"/>
    <lineage>
        <taxon>Eukaryota</taxon>
        <taxon>Viridiplantae</taxon>
        <taxon>Streptophyta</taxon>
        <taxon>Embryophyta</taxon>
        <taxon>Tracheophyta</taxon>
        <taxon>Spermatophyta</taxon>
        <taxon>Magnoliopsida</taxon>
        <taxon>Liliopsida</taxon>
        <taxon>Poales</taxon>
        <taxon>Poaceae</taxon>
        <taxon>BOP clade</taxon>
        <taxon>Pooideae</taxon>
        <taxon>Triticodae</taxon>
        <taxon>Triticeae</taxon>
        <taxon>Triticinae</taxon>
        <taxon>Aegilops</taxon>
    </lineage>
</organism>
<reference evidence="2" key="1">
    <citation type="journal article" date="2014" name="Science">
        <title>Ancient hybridizations among the ancestral genomes of bread wheat.</title>
        <authorList>
            <consortium name="International Wheat Genome Sequencing Consortium,"/>
            <person name="Marcussen T."/>
            <person name="Sandve S.R."/>
            <person name="Heier L."/>
            <person name="Spannagl M."/>
            <person name="Pfeifer M."/>
            <person name="Jakobsen K.S."/>
            <person name="Wulff B.B."/>
            <person name="Steuernagel B."/>
            <person name="Mayer K.F."/>
            <person name="Olsen O.A."/>
        </authorList>
    </citation>
    <scope>NUCLEOTIDE SEQUENCE [LARGE SCALE GENOMIC DNA]</scope>
    <source>
        <strain evidence="2">cv. AL8/78</strain>
    </source>
</reference>